<dbReference type="EMBL" id="PVLQ01000092">
    <property type="protein sequence ID" value="PRD64107.1"/>
    <property type="molecule type" value="Genomic_DNA"/>
</dbReference>
<accession>A0A2S9K154</accession>
<dbReference type="Gene3D" id="2.40.30.170">
    <property type="match status" value="1"/>
</dbReference>
<feature type="domain" description="CzcB-like barrel-sandwich hybrid" evidence="4">
    <location>
        <begin position="68"/>
        <end position="192"/>
    </location>
</feature>
<keyword evidence="2" id="KW-0175">Coiled coil</keyword>
<dbReference type="InterPro" id="IPR006143">
    <property type="entry name" value="RND_pump_MFP"/>
</dbReference>
<dbReference type="InterPro" id="IPR058647">
    <property type="entry name" value="BSH_CzcB-like"/>
</dbReference>
<feature type="signal peptide" evidence="3">
    <location>
        <begin position="1"/>
        <end position="30"/>
    </location>
</feature>
<dbReference type="SUPFAM" id="SSF111369">
    <property type="entry name" value="HlyD-like secretion proteins"/>
    <property type="match status" value="1"/>
</dbReference>
<dbReference type="AlphaFoldDB" id="A0A2S9K154"/>
<dbReference type="Gene3D" id="1.10.287.470">
    <property type="entry name" value="Helix hairpin bin"/>
    <property type="match status" value="1"/>
</dbReference>
<dbReference type="OrthoDB" id="5502471at2"/>
<comment type="similarity">
    <text evidence="1">Belongs to the membrane fusion protein (MFP) (TC 8.A.1) family.</text>
</comment>
<dbReference type="Gene3D" id="2.40.420.20">
    <property type="match status" value="1"/>
</dbReference>
<evidence type="ECO:0000259" key="4">
    <source>
        <dbReference type="Pfam" id="PF25973"/>
    </source>
</evidence>
<dbReference type="Proteomes" id="UP000238589">
    <property type="component" value="Unassembled WGS sequence"/>
</dbReference>
<dbReference type="PANTHER" id="PTHR30469">
    <property type="entry name" value="MULTIDRUG RESISTANCE PROTEIN MDTA"/>
    <property type="match status" value="1"/>
</dbReference>
<evidence type="ECO:0000256" key="1">
    <source>
        <dbReference type="ARBA" id="ARBA00009477"/>
    </source>
</evidence>
<sequence>MQSSTYATAALALLAAIITGCSRTPPPSQAAPRPVKVEVIASGEARTGESFIGTLRARQRAELGFESAGRISAILVDVGDRVRSGQVLARLDESPALRRIEKAQADRTSAVAALAERTTQLRQNESLAKDQIISAPTLESVQTQYRIAQSQLQAAEAALALAQRELALSRITAPFDGVIVARNAQPYADISAGLPVFQLEAGRSLEVVAMLPERVAARIAPGQFAQATASQTDQPAEAMQLKLDRISSRNESGSLVQAVFRFIETAPALRSGAMVSVELPAIASRGLSVPAAALLPGVDPGQGSVFVLENSRLVGRAVQLGDGLLPDGRIPLKSGLSAGERVVVAGVSFLSDGQAAVEHTATTLLHGAKP</sequence>
<feature type="chain" id="PRO_5015783233" evidence="3">
    <location>
        <begin position="31"/>
        <end position="370"/>
    </location>
</feature>
<evidence type="ECO:0000313" key="5">
    <source>
        <dbReference type="EMBL" id="PRD64107.1"/>
    </source>
</evidence>
<evidence type="ECO:0000256" key="3">
    <source>
        <dbReference type="SAM" id="SignalP"/>
    </source>
</evidence>
<evidence type="ECO:0000256" key="2">
    <source>
        <dbReference type="SAM" id="Coils"/>
    </source>
</evidence>
<dbReference type="Pfam" id="PF25973">
    <property type="entry name" value="BSH_CzcB"/>
    <property type="match status" value="1"/>
</dbReference>
<dbReference type="GO" id="GO:0015562">
    <property type="term" value="F:efflux transmembrane transporter activity"/>
    <property type="evidence" value="ECO:0007669"/>
    <property type="project" value="TreeGrafter"/>
</dbReference>
<evidence type="ECO:0000313" key="6">
    <source>
        <dbReference type="Proteomes" id="UP000238589"/>
    </source>
</evidence>
<reference evidence="5 6" key="1">
    <citation type="submission" date="2018-03" db="EMBL/GenBank/DDBJ databases">
        <title>Comparative genomics illustrates the genes involved in a hyperalkaliphilic mechanisms of Serpentinomonas isolated from highly-alkaline calcium-rich serpentinized springs.</title>
        <authorList>
            <person name="Suzuki S."/>
            <person name="Ishii S."/>
            <person name="Walworth N."/>
            <person name="Bird L."/>
            <person name="Kuenen J.G."/>
            <person name="Nealson K.H."/>
        </authorList>
    </citation>
    <scope>NUCLEOTIDE SEQUENCE [LARGE SCALE GENOMIC DNA]</scope>
    <source>
        <strain evidence="5 6">P1</strain>
    </source>
</reference>
<proteinExistence type="inferred from homology"/>
<feature type="coiled-coil region" evidence="2">
    <location>
        <begin position="138"/>
        <end position="165"/>
    </location>
</feature>
<dbReference type="GO" id="GO:1990281">
    <property type="term" value="C:efflux pump complex"/>
    <property type="evidence" value="ECO:0007669"/>
    <property type="project" value="TreeGrafter"/>
</dbReference>
<dbReference type="Gene3D" id="2.40.50.100">
    <property type="match status" value="1"/>
</dbReference>
<dbReference type="RefSeq" id="WP_105749573.1">
    <property type="nucleotide sequence ID" value="NZ_PVLQ01000092.1"/>
</dbReference>
<dbReference type="PANTHER" id="PTHR30469:SF15">
    <property type="entry name" value="HLYD FAMILY OF SECRETION PROTEINS"/>
    <property type="match status" value="1"/>
</dbReference>
<protein>
    <submittedName>
        <fullName evidence="5">Efflux RND transporter periplasmic adaptor subunit</fullName>
    </submittedName>
</protein>
<name>A0A2S9K154_9BURK</name>
<gene>
    <name evidence="5" type="ORF">C6P64_16155</name>
</gene>
<comment type="caution">
    <text evidence="5">The sequence shown here is derived from an EMBL/GenBank/DDBJ whole genome shotgun (WGS) entry which is preliminary data.</text>
</comment>
<organism evidence="5 6">
    <name type="scientific">Malikia granosa</name>
    <dbReference type="NCBI Taxonomy" id="263067"/>
    <lineage>
        <taxon>Bacteria</taxon>
        <taxon>Pseudomonadati</taxon>
        <taxon>Pseudomonadota</taxon>
        <taxon>Betaproteobacteria</taxon>
        <taxon>Burkholderiales</taxon>
        <taxon>Comamonadaceae</taxon>
        <taxon>Malikia</taxon>
    </lineage>
</organism>
<keyword evidence="6" id="KW-1185">Reference proteome</keyword>
<dbReference type="NCBIfam" id="TIGR01730">
    <property type="entry name" value="RND_mfp"/>
    <property type="match status" value="1"/>
</dbReference>
<keyword evidence="3" id="KW-0732">Signal</keyword>